<dbReference type="Pfam" id="PF00001">
    <property type="entry name" value="7tm_1"/>
    <property type="match status" value="1"/>
</dbReference>
<dbReference type="GO" id="GO:0005886">
    <property type="term" value="C:plasma membrane"/>
    <property type="evidence" value="ECO:0007669"/>
    <property type="project" value="UniProtKB-SubCell"/>
</dbReference>
<gene>
    <name evidence="11" type="ORF">PACLA_8A042903</name>
</gene>
<name>A0A6S7G6F9_PARCT</name>
<dbReference type="SUPFAM" id="SSF81321">
    <property type="entry name" value="Family A G protein-coupled receptor-like"/>
    <property type="match status" value="1"/>
</dbReference>
<dbReference type="InterPro" id="IPR017452">
    <property type="entry name" value="GPCR_Rhodpsn_7TM"/>
</dbReference>
<evidence type="ECO:0000313" key="12">
    <source>
        <dbReference type="Proteomes" id="UP001152795"/>
    </source>
</evidence>
<comment type="subcellular location">
    <subcellularLocation>
        <location evidence="1">Cell membrane</location>
        <topology evidence="1">Multi-pass membrane protein</topology>
    </subcellularLocation>
</comment>
<keyword evidence="8" id="KW-0325">Glycoprotein</keyword>
<accession>A0A6S7G6F9</accession>
<keyword evidence="9 10" id="KW-0807">Transducer</keyword>
<keyword evidence="2" id="KW-1003">Cell membrane</keyword>
<evidence type="ECO:0000256" key="4">
    <source>
        <dbReference type="ARBA" id="ARBA00022989"/>
    </source>
</evidence>
<keyword evidence="12" id="KW-1185">Reference proteome</keyword>
<evidence type="ECO:0000256" key="8">
    <source>
        <dbReference type="ARBA" id="ARBA00023180"/>
    </source>
</evidence>
<evidence type="ECO:0000256" key="2">
    <source>
        <dbReference type="ARBA" id="ARBA00022475"/>
    </source>
</evidence>
<dbReference type="GO" id="GO:0004930">
    <property type="term" value="F:G protein-coupled receptor activity"/>
    <property type="evidence" value="ECO:0007669"/>
    <property type="project" value="UniProtKB-KW"/>
</dbReference>
<keyword evidence="6" id="KW-0472">Membrane</keyword>
<dbReference type="PRINTS" id="PR00237">
    <property type="entry name" value="GPCRRHODOPSN"/>
</dbReference>
<evidence type="ECO:0000256" key="5">
    <source>
        <dbReference type="ARBA" id="ARBA00023040"/>
    </source>
</evidence>
<dbReference type="Proteomes" id="UP001152795">
    <property type="component" value="Unassembled WGS sequence"/>
</dbReference>
<protein>
    <submittedName>
        <fullName evidence="11">Beta-2 adrenergic receptor-like</fullName>
    </submittedName>
</protein>
<reference evidence="11" key="1">
    <citation type="submission" date="2020-04" db="EMBL/GenBank/DDBJ databases">
        <authorList>
            <person name="Alioto T."/>
            <person name="Alioto T."/>
            <person name="Gomez Garrido J."/>
        </authorList>
    </citation>
    <scope>NUCLEOTIDE SEQUENCE</scope>
    <source>
        <strain evidence="11">A484AB</strain>
    </source>
</reference>
<proteinExistence type="inferred from homology"/>
<dbReference type="AlphaFoldDB" id="A0A6S7G6F9"/>
<evidence type="ECO:0000256" key="3">
    <source>
        <dbReference type="ARBA" id="ARBA00022692"/>
    </source>
</evidence>
<organism evidence="11 12">
    <name type="scientific">Paramuricea clavata</name>
    <name type="common">Red gorgonian</name>
    <name type="synonym">Violescent sea-whip</name>
    <dbReference type="NCBI Taxonomy" id="317549"/>
    <lineage>
        <taxon>Eukaryota</taxon>
        <taxon>Metazoa</taxon>
        <taxon>Cnidaria</taxon>
        <taxon>Anthozoa</taxon>
        <taxon>Octocorallia</taxon>
        <taxon>Malacalcyonacea</taxon>
        <taxon>Plexauridae</taxon>
        <taxon>Paramuricea</taxon>
    </lineage>
</organism>
<dbReference type="Gene3D" id="1.20.1070.10">
    <property type="entry name" value="Rhodopsin 7-helix transmembrane proteins"/>
    <property type="match status" value="1"/>
</dbReference>
<dbReference type="InterPro" id="IPR000276">
    <property type="entry name" value="GPCR_Rhodpsn"/>
</dbReference>
<evidence type="ECO:0000256" key="6">
    <source>
        <dbReference type="ARBA" id="ARBA00023136"/>
    </source>
</evidence>
<evidence type="ECO:0000256" key="7">
    <source>
        <dbReference type="ARBA" id="ARBA00023170"/>
    </source>
</evidence>
<dbReference type="PANTHER" id="PTHR24246:SF27">
    <property type="entry name" value="ADENOSINE RECEPTOR, ISOFORM A"/>
    <property type="match status" value="1"/>
</dbReference>
<sequence length="357" mass="41028">MAKVSMAATMSSVWENGSESLVELCQNGVYYLNKAPTGIYYYNYMANIVLSAIATAVGCVANLLVIIAYFKTFRRHEFNTTLLAYLATADLLITVLVQPLMISRLTLELFDQHYCLYWLVIRRLFEFSVPVSFLSVGLITYERYQALFCPVKYRTSSLRRRIKITMIIIWLFALVTTCLRFFHFFVVIYYFMALFIIIALVAANTVIYVKIGKMASVYTKDRRATAQKMCDTRSSRKILAKDKRSTRTLFYIFLSLVICYLPMLGAILYSVINGQSHSMQFLFGYLPWADAFAFLNSTLDPFIYCLRNPKLKNAVLAFVCRRGYRKRDSCNEVGARNSLMLQNSSSDKKCPNDSRNS</sequence>
<evidence type="ECO:0000256" key="10">
    <source>
        <dbReference type="RuleBase" id="RU000688"/>
    </source>
</evidence>
<dbReference type="PANTHER" id="PTHR24246">
    <property type="entry name" value="OLFACTORY RECEPTOR AND ADENOSINE RECEPTOR"/>
    <property type="match status" value="1"/>
</dbReference>
<comment type="similarity">
    <text evidence="10">Belongs to the G-protein coupled receptor 1 family.</text>
</comment>
<dbReference type="CDD" id="cd00637">
    <property type="entry name" value="7tm_classA_rhodopsin-like"/>
    <property type="match status" value="1"/>
</dbReference>
<evidence type="ECO:0000313" key="11">
    <source>
        <dbReference type="EMBL" id="CAB3984502.1"/>
    </source>
</evidence>
<keyword evidence="3 10" id="KW-0812">Transmembrane</keyword>
<keyword evidence="4" id="KW-1133">Transmembrane helix</keyword>
<dbReference type="EMBL" id="CACRXK020000747">
    <property type="protein sequence ID" value="CAB3984502.1"/>
    <property type="molecule type" value="Genomic_DNA"/>
</dbReference>
<dbReference type="OrthoDB" id="5949920at2759"/>
<comment type="caution">
    <text evidence="11">The sequence shown here is derived from an EMBL/GenBank/DDBJ whole genome shotgun (WGS) entry which is preliminary data.</text>
</comment>
<evidence type="ECO:0000256" key="1">
    <source>
        <dbReference type="ARBA" id="ARBA00004651"/>
    </source>
</evidence>
<keyword evidence="5 10" id="KW-0297">G-protein coupled receptor</keyword>
<keyword evidence="7 10" id="KW-0675">Receptor</keyword>
<dbReference type="PROSITE" id="PS00237">
    <property type="entry name" value="G_PROTEIN_RECEP_F1_1"/>
    <property type="match status" value="1"/>
</dbReference>
<evidence type="ECO:0000256" key="9">
    <source>
        <dbReference type="ARBA" id="ARBA00023224"/>
    </source>
</evidence>
<dbReference type="PROSITE" id="PS50262">
    <property type="entry name" value="G_PROTEIN_RECEP_F1_2"/>
    <property type="match status" value="1"/>
</dbReference>